<keyword evidence="5" id="KW-1185">Reference proteome</keyword>
<comment type="similarity">
    <text evidence="1">Belongs to the ATP-dependent AMP-binding enzyme family.</text>
</comment>
<feature type="domain" description="AMP-dependent synthetase/ligase" evidence="2">
    <location>
        <begin position="17"/>
        <end position="363"/>
    </location>
</feature>
<evidence type="ECO:0000256" key="1">
    <source>
        <dbReference type="ARBA" id="ARBA00006432"/>
    </source>
</evidence>
<dbReference type="PROSITE" id="PS00455">
    <property type="entry name" value="AMP_BINDING"/>
    <property type="match status" value="1"/>
</dbReference>
<dbReference type="InterPro" id="IPR020845">
    <property type="entry name" value="AMP-binding_CS"/>
</dbReference>
<dbReference type="Pfam" id="PF00501">
    <property type="entry name" value="AMP-binding"/>
    <property type="match status" value="1"/>
</dbReference>
<dbReference type="EMBL" id="CP136865">
    <property type="protein sequence ID" value="WOJ97719.1"/>
    <property type="molecule type" value="Genomic_DNA"/>
</dbReference>
<gene>
    <name evidence="4" type="ORF">R0137_03880</name>
</gene>
<feature type="domain" description="AMP-binding enzyme C-terminal" evidence="3">
    <location>
        <begin position="414"/>
        <end position="488"/>
    </location>
</feature>
<dbReference type="PANTHER" id="PTHR43201:SF8">
    <property type="entry name" value="ACYL-COA SYNTHETASE FAMILY MEMBER 3"/>
    <property type="match status" value="1"/>
</dbReference>
<dbReference type="InterPro" id="IPR042099">
    <property type="entry name" value="ANL_N_sf"/>
</dbReference>
<dbReference type="PANTHER" id="PTHR43201">
    <property type="entry name" value="ACYL-COA SYNTHETASE"/>
    <property type="match status" value="1"/>
</dbReference>
<dbReference type="RefSeq" id="WP_407328697.1">
    <property type="nucleotide sequence ID" value="NZ_CP136865.1"/>
</dbReference>
<proteinExistence type="inferred from homology"/>
<dbReference type="Proteomes" id="UP001626549">
    <property type="component" value="Chromosome"/>
</dbReference>
<evidence type="ECO:0000259" key="2">
    <source>
        <dbReference type="Pfam" id="PF00501"/>
    </source>
</evidence>
<dbReference type="InterPro" id="IPR025110">
    <property type="entry name" value="AMP-bd_C"/>
</dbReference>
<dbReference type="InterPro" id="IPR000873">
    <property type="entry name" value="AMP-dep_synth/lig_dom"/>
</dbReference>
<evidence type="ECO:0000313" key="5">
    <source>
        <dbReference type="Proteomes" id="UP001626549"/>
    </source>
</evidence>
<dbReference type="Gene3D" id="3.30.300.30">
    <property type="match status" value="1"/>
</dbReference>
<reference evidence="4 5" key="1">
    <citation type="submission" date="2023-10" db="EMBL/GenBank/DDBJ databases">
        <title>Two novel species belonging to the OM43/NOR5 clade.</title>
        <authorList>
            <person name="Park M."/>
        </authorList>
    </citation>
    <scope>NUCLEOTIDE SEQUENCE [LARGE SCALE GENOMIC DNA]</scope>
    <source>
        <strain evidence="4 5">IMCC45268</strain>
    </source>
</reference>
<dbReference type="NCBIfam" id="NF005702">
    <property type="entry name" value="PRK07514.1"/>
    <property type="match status" value="1"/>
</dbReference>
<evidence type="ECO:0000259" key="3">
    <source>
        <dbReference type="Pfam" id="PF13193"/>
    </source>
</evidence>
<dbReference type="CDD" id="cd05941">
    <property type="entry name" value="MCS"/>
    <property type="match status" value="1"/>
</dbReference>
<evidence type="ECO:0000313" key="4">
    <source>
        <dbReference type="EMBL" id="WOJ97719.1"/>
    </source>
</evidence>
<dbReference type="InterPro" id="IPR045851">
    <property type="entry name" value="AMP-bd_C_sf"/>
</dbReference>
<sequence>MSQNLYAHFASRFQDVEDKLLLVTNTGESYSFADIDQRAAQIADVLVAGGVRPGDRVSVQVEKSPMALCLYFACLRTGAVYQPLNLGYRRAEIEYFISNAEPKLVVCDSGSEDEMRAIALAAGTELVLTLNSDDSGSLIEAADSKVGDFGVLPREAGDLAALLYSSGTTGVPKGIMLTHGNLLANGETLVDAWGFTANDRLLHALPIFHVHGLFVAVSCVMLSGASMRWLPSYDAKQVVQHLPECTVFMGVPTYYTRLLSEPSFSVDRCASMRLFVSGSAPLLEETFHSFEKRTGHRILERYGMTETNMNSSNPLGGERRAGTVGLPLPGIEIRIVNDEGEQVESHETGHLQVKGPNVFAGYWRMPEKTADDFTTDGFFNTGDLGKIDADGYVSIVGRNKDLVITGGLNVYPKEIELFIDELTGVKESAVIGVPHVDFGEAVVAVVVPTEVGSTTEGDIIAACREGLAAYKTPKRVVFLDELPRNTMAKVQKNVLRETFAQLLS</sequence>
<name>A0ABZ0IDT5_9GAMM</name>
<protein>
    <submittedName>
        <fullName evidence="4">Malonyl-CoA synthase</fullName>
    </submittedName>
</protein>
<accession>A0ABZ0IDT5</accession>
<dbReference type="SUPFAM" id="SSF56801">
    <property type="entry name" value="Acetyl-CoA synthetase-like"/>
    <property type="match status" value="1"/>
</dbReference>
<organism evidence="4 5">
    <name type="scientific">Congregibacter brevis</name>
    <dbReference type="NCBI Taxonomy" id="3081201"/>
    <lineage>
        <taxon>Bacteria</taxon>
        <taxon>Pseudomonadati</taxon>
        <taxon>Pseudomonadota</taxon>
        <taxon>Gammaproteobacteria</taxon>
        <taxon>Cellvibrionales</taxon>
        <taxon>Halieaceae</taxon>
        <taxon>Congregibacter</taxon>
    </lineage>
</organism>
<dbReference type="Pfam" id="PF13193">
    <property type="entry name" value="AMP-binding_C"/>
    <property type="match status" value="1"/>
</dbReference>
<dbReference type="Gene3D" id="3.40.50.12780">
    <property type="entry name" value="N-terminal domain of ligase-like"/>
    <property type="match status" value="1"/>
</dbReference>